<accession>A0A9J6EKA6</accession>
<keyword evidence="6" id="KW-1185">Reference proteome</keyword>
<gene>
    <name evidence="5" type="ORF">HPB51_003502</name>
</gene>
<dbReference type="PANTHER" id="PTHR21052">
    <property type="entry name" value="SPERMATOGENESIS ASSOCIATED 11-RELATED"/>
    <property type="match status" value="1"/>
</dbReference>
<evidence type="ECO:0000256" key="3">
    <source>
        <dbReference type="ARBA" id="ARBA00010901"/>
    </source>
</evidence>
<evidence type="ECO:0000256" key="2">
    <source>
        <dbReference type="ARBA" id="ARBA00004173"/>
    </source>
</evidence>
<dbReference type="GO" id="GO:0005759">
    <property type="term" value="C:mitochondrial matrix"/>
    <property type="evidence" value="ECO:0007669"/>
    <property type="project" value="TreeGrafter"/>
</dbReference>
<proteinExistence type="inferred from homology"/>
<dbReference type="AlphaFoldDB" id="A0A9J6EKA6"/>
<name>A0A9J6EKA6_RHIMP</name>
<dbReference type="GO" id="GO:0042030">
    <property type="term" value="F:ATPase inhibitor activity"/>
    <property type="evidence" value="ECO:0007669"/>
    <property type="project" value="InterPro"/>
</dbReference>
<comment type="cofactor">
    <cofactor evidence="1">
        <name>Fe(2+)</name>
        <dbReference type="ChEBI" id="CHEBI:29033"/>
    </cofactor>
</comment>
<dbReference type="Gene3D" id="2.60.120.590">
    <property type="entry name" value="Alpha-ketoglutarate-dependent dioxygenase AlkB-like"/>
    <property type="match status" value="1"/>
</dbReference>
<dbReference type="Gene3D" id="1.20.5.500">
    <property type="entry name" value="Single helix bin"/>
    <property type="match status" value="1"/>
</dbReference>
<dbReference type="SUPFAM" id="SSF51197">
    <property type="entry name" value="Clavaminate synthase-like"/>
    <property type="match status" value="1"/>
</dbReference>
<dbReference type="EMBL" id="JABSTU010000003">
    <property type="protein sequence ID" value="KAH8034939.1"/>
    <property type="molecule type" value="Genomic_DNA"/>
</dbReference>
<organism evidence="5 6">
    <name type="scientific">Rhipicephalus microplus</name>
    <name type="common">Cattle tick</name>
    <name type="synonym">Boophilus microplus</name>
    <dbReference type="NCBI Taxonomy" id="6941"/>
    <lineage>
        <taxon>Eukaryota</taxon>
        <taxon>Metazoa</taxon>
        <taxon>Ecdysozoa</taxon>
        <taxon>Arthropoda</taxon>
        <taxon>Chelicerata</taxon>
        <taxon>Arachnida</taxon>
        <taxon>Acari</taxon>
        <taxon>Parasitiformes</taxon>
        <taxon>Ixodida</taxon>
        <taxon>Ixodoidea</taxon>
        <taxon>Ixodidae</taxon>
        <taxon>Rhipicephalinae</taxon>
        <taxon>Rhipicephalus</taxon>
        <taxon>Boophilus</taxon>
    </lineage>
</organism>
<keyword evidence="4" id="KW-0496">Mitochondrion</keyword>
<dbReference type="InterPro" id="IPR037151">
    <property type="entry name" value="AlkB-like_sf"/>
</dbReference>
<sequence length="308" mass="35420">MRCNLLSNTFKPTRWLCSAQIDVANASKGRAVLTEEYVSAHFEGSDANTLAEVAQSMTVFDDFVTPEEESTLFAEIEPQYKRLRYESSHWDDAIHGYREIERTTWSPPCEAILGRIRALAFTPEVNQIQHVHCLDLLEDGHIKPHVDSVRFCGDTIAGLSLLSSSIMKLVHEKMPDKWVKIFLRRRSLYIMRGVARYDYTHEILANQNSVFSHLRLKSNLPENWDGGVGKGGGAGGSIREAGGSFGKMERAREEEYFRRTQKAQFKMLQDHIRKEIIQREQLIEALQTQIDRNKKIVEELKQQQQRPE</sequence>
<dbReference type="SUPFAM" id="SSF64602">
    <property type="entry name" value="F1 ATPase inhibitor, IF1, C-terminal domain"/>
    <property type="match status" value="1"/>
</dbReference>
<dbReference type="InterPro" id="IPR007648">
    <property type="entry name" value="ATPase_inhibitor_mt"/>
</dbReference>
<evidence type="ECO:0000313" key="5">
    <source>
        <dbReference type="EMBL" id="KAH8034939.1"/>
    </source>
</evidence>
<reference evidence="5" key="2">
    <citation type="submission" date="2021-09" db="EMBL/GenBank/DDBJ databases">
        <authorList>
            <person name="Jia N."/>
            <person name="Wang J."/>
            <person name="Shi W."/>
            <person name="Du L."/>
            <person name="Sun Y."/>
            <person name="Zhan W."/>
            <person name="Jiang J."/>
            <person name="Wang Q."/>
            <person name="Zhang B."/>
            <person name="Ji P."/>
            <person name="Sakyi L.B."/>
            <person name="Cui X."/>
            <person name="Yuan T."/>
            <person name="Jiang B."/>
            <person name="Yang W."/>
            <person name="Lam T.T.-Y."/>
            <person name="Chang Q."/>
            <person name="Ding S."/>
            <person name="Wang X."/>
            <person name="Zhu J."/>
            <person name="Ruan X."/>
            <person name="Zhao L."/>
            <person name="Wei J."/>
            <person name="Que T."/>
            <person name="Du C."/>
            <person name="Cheng J."/>
            <person name="Dai P."/>
            <person name="Han X."/>
            <person name="Huang E."/>
            <person name="Gao Y."/>
            <person name="Liu J."/>
            <person name="Shao H."/>
            <person name="Ye R."/>
            <person name="Li L."/>
            <person name="Wei W."/>
            <person name="Wang X."/>
            <person name="Wang C."/>
            <person name="Huo Q."/>
            <person name="Li W."/>
            <person name="Guo W."/>
            <person name="Chen H."/>
            <person name="Chen S."/>
            <person name="Zhou L."/>
            <person name="Zhou L."/>
            <person name="Ni X."/>
            <person name="Tian J."/>
            <person name="Zhou Y."/>
            <person name="Sheng Y."/>
            <person name="Liu T."/>
            <person name="Pan Y."/>
            <person name="Xia L."/>
            <person name="Li J."/>
            <person name="Zhao F."/>
            <person name="Cao W."/>
        </authorList>
    </citation>
    <scope>NUCLEOTIDE SEQUENCE</scope>
    <source>
        <strain evidence="5">Rmic-2018</strain>
        <tissue evidence="5">Larvae</tissue>
    </source>
</reference>
<dbReference type="PANTHER" id="PTHR21052:SF0">
    <property type="entry name" value="ALPHA-KETOGLUTARATE-DEPENDENT DIOXYGENASE ALKB HOMOLOG 7, MITOCHONDRIAL"/>
    <property type="match status" value="1"/>
</dbReference>
<evidence type="ECO:0000313" key="6">
    <source>
        <dbReference type="Proteomes" id="UP000821866"/>
    </source>
</evidence>
<dbReference type="Proteomes" id="UP000821866">
    <property type="component" value="Chromosome 11"/>
</dbReference>
<dbReference type="VEuPathDB" id="VectorBase:LOC119181043"/>
<dbReference type="GO" id="GO:0006631">
    <property type="term" value="P:fatty acid metabolic process"/>
    <property type="evidence" value="ECO:0007669"/>
    <property type="project" value="TreeGrafter"/>
</dbReference>
<dbReference type="Pfam" id="PF04568">
    <property type="entry name" value="IATP"/>
    <property type="match status" value="1"/>
</dbReference>
<evidence type="ECO:0008006" key="7">
    <source>
        <dbReference type="Google" id="ProtNLM"/>
    </source>
</evidence>
<dbReference type="InterPro" id="IPR032870">
    <property type="entry name" value="ALKBH7-like"/>
</dbReference>
<reference evidence="5" key="1">
    <citation type="journal article" date="2020" name="Cell">
        <title>Large-Scale Comparative Analyses of Tick Genomes Elucidate Their Genetic Diversity and Vector Capacities.</title>
        <authorList>
            <consortium name="Tick Genome and Microbiome Consortium (TIGMIC)"/>
            <person name="Jia N."/>
            <person name="Wang J."/>
            <person name="Shi W."/>
            <person name="Du L."/>
            <person name="Sun Y."/>
            <person name="Zhan W."/>
            <person name="Jiang J.F."/>
            <person name="Wang Q."/>
            <person name="Zhang B."/>
            <person name="Ji P."/>
            <person name="Bell-Sakyi L."/>
            <person name="Cui X.M."/>
            <person name="Yuan T.T."/>
            <person name="Jiang B.G."/>
            <person name="Yang W.F."/>
            <person name="Lam T.T."/>
            <person name="Chang Q.C."/>
            <person name="Ding S.J."/>
            <person name="Wang X.J."/>
            <person name="Zhu J.G."/>
            <person name="Ruan X.D."/>
            <person name="Zhao L."/>
            <person name="Wei J.T."/>
            <person name="Ye R.Z."/>
            <person name="Que T.C."/>
            <person name="Du C.H."/>
            <person name="Zhou Y.H."/>
            <person name="Cheng J.X."/>
            <person name="Dai P.F."/>
            <person name="Guo W.B."/>
            <person name="Han X.H."/>
            <person name="Huang E.J."/>
            <person name="Li L.F."/>
            <person name="Wei W."/>
            <person name="Gao Y.C."/>
            <person name="Liu J.Z."/>
            <person name="Shao H.Z."/>
            <person name="Wang X."/>
            <person name="Wang C.C."/>
            <person name="Yang T.C."/>
            <person name="Huo Q.B."/>
            <person name="Li W."/>
            <person name="Chen H.Y."/>
            <person name="Chen S.E."/>
            <person name="Zhou L.G."/>
            <person name="Ni X.B."/>
            <person name="Tian J.H."/>
            <person name="Sheng Y."/>
            <person name="Liu T."/>
            <person name="Pan Y.S."/>
            <person name="Xia L.Y."/>
            <person name="Li J."/>
            <person name="Zhao F."/>
            <person name="Cao W.C."/>
        </authorList>
    </citation>
    <scope>NUCLEOTIDE SEQUENCE</scope>
    <source>
        <strain evidence="5">Rmic-2018</strain>
    </source>
</reference>
<comment type="subcellular location">
    <subcellularLocation>
        <location evidence="2">Mitochondrion</location>
    </subcellularLocation>
</comment>
<evidence type="ECO:0000256" key="4">
    <source>
        <dbReference type="ARBA" id="ARBA00023128"/>
    </source>
</evidence>
<evidence type="ECO:0000256" key="1">
    <source>
        <dbReference type="ARBA" id="ARBA00001954"/>
    </source>
</evidence>
<comment type="caution">
    <text evidence="5">The sequence shown here is derived from an EMBL/GenBank/DDBJ whole genome shotgun (WGS) entry which is preliminary data.</text>
</comment>
<comment type="similarity">
    <text evidence="3">Belongs to the ATPase inhibitor family.</text>
</comment>
<dbReference type="GO" id="GO:0006974">
    <property type="term" value="P:DNA damage response"/>
    <property type="evidence" value="ECO:0007669"/>
    <property type="project" value="InterPro"/>
</dbReference>
<protein>
    <recommendedName>
        <fullName evidence="7">Alpha-ketoglutarate-dependent dioxygenase AlkB-like domain-containing protein</fullName>
    </recommendedName>
</protein>
<dbReference type="VEuPathDB" id="VectorBase:LOC119181687"/>